<dbReference type="VEuPathDB" id="FungiDB:CXQ85_002050"/>
<comment type="caution">
    <text evidence="4">The sequence shown here is derived from an EMBL/GenBank/DDBJ whole genome shotgun (WGS) entry which is preliminary data.</text>
</comment>
<keyword evidence="2" id="KW-0663">Pyridoxal phosphate</keyword>
<dbReference type="CDD" id="cd00609">
    <property type="entry name" value="AAT_like"/>
    <property type="match status" value="1"/>
</dbReference>
<dbReference type="PROSITE" id="PS00105">
    <property type="entry name" value="AA_TRANSFER_CLASS_1"/>
    <property type="match status" value="1"/>
</dbReference>
<evidence type="ECO:0000259" key="3">
    <source>
        <dbReference type="Pfam" id="PF00155"/>
    </source>
</evidence>
<dbReference type="GO" id="GO:0003824">
    <property type="term" value="F:catalytic activity"/>
    <property type="evidence" value="ECO:0007669"/>
    <property type="project" value="InterPro"/>
</dbReference>
<proteinExistence type="inferred from homology"/>
<reference evidence="4 5" key="1">
    <citation type="submission" date="2017-12" db="EMBL/GenBank/DDBJ databases">
        <title>Genome Sequence of a Multidrug-Resistant Candida haemulonii Isolate from a Patient with Chronic Leg Ulcers in Israel.</title>
        <authorList>
            <person name="Chow N.A."/>
            <person name="Gade L."/>
            <person name="Batra D."/>
            <person name="Rowe L.A."/>
            <person name="Ben-Ami R."/>
            <person name="Loparev V.N."/>
            <person name="Litvintseva A.P."/>
        </authorList>
    </citation>
    <scope>NUCLEOTIDE SEQUENCE [LARGE SCALE GENOMIC DNA]</scope>
    <source>
        <strain evidence="4 5">B11899</strain>
    </source>
</reference>
<dbReference type="PANTHER" id="PTHR43510:SF1">
    <property type="entry name" value="AMINOTRANSFERASE FUNCTION, HYPOTHETICAL (EUROFUNG)"/>
    <property type="match status" value="1"/>
</dbReference>
<dbReference type="AlphaFoldDB" id="A0A2V1AR53"/>
<evidence type="ECO:0000256" key="1">
    <source>
        <dbReference type="ARBA" id="ARBA00007441"/>
    </source>
</evidence>
<dbReference type="Proteomes" id="UP000244309">
    <property type="component" value="Unassembled WGS sequence"/>
</dbReference>
<dbReference type="GO" id="GO:0030170">
    <property type="term" value="F:pyridoxal phosphate binding"/>
    <property type="evidence" value="ECO:0007669"/>
    <property type="project" value="InterPro"/>
</dbReference>
<name>A0A2V1AR53_9ASCO</name>
<dbReference type="SUPFAM" id="SSF53383">
    <property type="entry name" value="PLP-dependent transferases"/>
    <property type="match status" value="1"/>
</dbReference>
<accession>A0A2V1AR53</accession>
<evidence type="ECO:0000313" key="4">
    <source>
        <dbReference type="EMBL" id="PVH20265.1"/>
    </source>
</evidence>
<dbReference type="Gene3D" id="3.40.640.10">
    <property type="entry name" value="Type I PLP-dependent aspartate aminotransferase-like (Major domain)"/>
    <property type="match status" value="1"/>
</dbReference>
<dbReference type="InterPro" id="IPR004838">
    <property type="entry name" value="NHTrfase_class1_PyrdxlP-BS"/>
</dbReference>
<dbReference type="OrthoDB" id="7042322at2759"/>
<organism evidence="4 5">
    <name type="scientific">Candidozyma haemuli</name>
    <dbReference type="NCBI Taxonomy" id="45357"/>
    <lineage>
        <taxon>Eukaryota</taxon>
        <taxon>Fungi</taxon>
        <taxon>Dikarya</taxon>
        <taxon>Ascomycota</taxon>
        <taxon>Saccharomycotina</taxon>
        <taxon>Pichiomycetes</taxon>
        <taxon>Metschnikowiaceae</taxon>
        <taxon>Candidozyma</taxon>
    </lineage>
</organism>
<dbReference type="RefSeq" id="XP_025341205.1">
    <property type="nucleotide sequence ID" value="XM_025485740.1"/>
</dbReference>
<dbReference type="Pfam" id="PF00155">
    <property type="entry name" value="Aminotran_1_2"/>
    <property type="match status" value="1"/>
</dbReference>
<dbReference type="Gene3D" id="3.90.1150.10">
    <property type="entry name" value="Aspartate Aminotransferase, domain 1"/>
    <property type="match status" value="1"/>
</dbReference>
<dbReference type="InterPro" id="IPR015424">
    <property type="entry name" value="PyrdxlP-dep_Trfase"/>
</dbReference>
<evidence type="ECO:0000313" key="5">
    <source>
        <dbReference type="Proteomes" id="UP000244309"/>
    </source>
</evidence>
<dbReference type="STRING" id="45357.A0A2V1AR53"/>
<dbReference type="InterPro" id="IPR015422">
    <property type="entry name" value="PyrdxlP-dep_Trfase_small"/>
</dbReference>
<feature type="domain" description="Aminotransferase class I/classII large" evidence="3">
    <location>
        <begin position="52"/>
        <end position="366"/>
    </location>
</feature>
<sequence>MVKQEPFGVEQFMDKYETSIKYNMGETCVDSLKMNEIIPESEQADVAKTLLDTKLVYGHIRGSPELKSQISALYDDSITPENVVVTNGAIGANFLLFYSLVEKGDHVLVVEPSYQQLSSVPKMFGGNVDTFKILLEDSYLPNLASLEESIKTNKTRLLVINNPNNPTGFVWDNEIMEKIVGICQSYNVTLMCDEVYRPLYHEANGTKSVVSFGYENTISTGSMSKAFSLAGLRLGWIVTKDAALIESIYEKRDYNTISVSMVDDLLATIALKHKDNILERGHAICKNNLDVLEEAITKSNGLLQWQRPRGGSTCFVKINAEVNTLAMAEELATKHGVLLVPGELFNQSGSVRIGFGNGERDIKEGIKVLISWLADRSGR</sequence>
<comment type="similarity">
    <text evidence="1">Belongs to the class-I pyridoxal-phosphate-dependent aminotransferase family.</text>
</comment>
<dbReference type="InterPro" id="IPR015421">
    <property type="entry name" value="PyrdxlP-dep_Trfase_major"/>
</dbReference>
<evidence type="ECO:0000256" key="2">
    <source>
        <dbReference type="ARBA" id="ARBA00022898"/>
    </source>
</evidence>
<dbReference type="EMBL" id="PKFO01000003">
    <property type="protein sequence ID" value="PVH20265.1"/>
    <property type="molecule type" value="Genomic_DNA"/>
</dbReference>
<dbReference type="GeneID" id="37007381"/>
<dbReference type="InterPro" id="IPR004839">
    <property type="entry name" value="Aminotransferase_I/II_large"/>
</dbReference>
<protein>
    <recommendedName>
        <fullName evidence="3">Aminotransferase class I/classII large domain-containing protein</fullName>
    </recommendedName>
</protein>
<gene>
    <name evidence="4" type="ORF">CXQ85_002050</name>
</gene>
<keyword evidence="5" id="KW-1185">Reference proteome</keyword>
<dbReference type="PANTHER" id="PTHR43510">
    <property type="entry name" value="AMINOTRANSFERASE FUNCTION, HYPOTHETICAL (EUROFUNG)"/>
    <property type="match status" value="1"/>
</dbReference>